<keyword evidence="5" id="KW-1185">Reference proteome</keyword>
<dbReference type="InterPro" id="IPR045055">
    <property type="entry name" value="DNA2/NAM7-like"/>
</dbReference>
<dbReference type="CDD" id="cd18808">
    <property type="entry name" value="SF1_C_Upf1"/>
    <property type="match status" value="1"/>
</dbReference>
<dbReference type="PANTHER" id="PTHR10887">
    <property type="entry name" value="DNA2/NAM7 HELICASE FAMILY"/>
    <property type="match status" value="1"/>
</dbReference>
<evidence type="ECO:0000313" key="4">
    <source>
        <dbReference type="EMBL" id="ACR72736.1"/>
    </source>
</evidence>
<dbReference type="Gene3D" id="3.40.960.10">
    <property type="entry name" value="VSR Endonuclease"/>
    <property type="match status" value="1"/>
</dbReference>
<dbReference type="EMBL" id="CP001104">
    <property type="protein sequence ID" value="ACR72736.1"/>
    <property type="molecule type" value="Genomic_DNA"/>
</dbReference>
<dbReference type="Pfam" id="PF13087">
    <property type="entry name" value="AAA_12"/>
    <property type="match status" value="1"/>
</dbReference>
<evidence type="ECO:0000259" key="1">
    <source>
        <dbReference type="Pfam" id="PF10881"/>
    </source>
</evidence>
<gene>
    <name evidence="4" type="ordered locus">EUBELI_01746</name>
</gene>
<dbReference type="InterPro" id="IPR024402">
    <property type="entry name" value="DUF2726"/>
</dbReference>
<feature type="domain" description="DUF2726" evidence="1">
    <location>
        <begin position="876"/>
        <end position="992"/>
    </location>
</feature>
<evidence type="ECO:0000313" key="5">
    <source>
        <dbReference type="Proteomes" id="UP000001476"/>
    </source>
</evidence>
<dbReference type="InterPro" id="IPR041677">
    <property type="entry name" value="DNA2/NAM7_AAA_11"/>
</dbReference>
<name>C4Z3E6_LACE2</name>
<evidence type="ECO:0000259" key="3">
    <source>
        <dbReference type="Pfam" id="PF13087"/>
    </source>
</evidence>
<dbReference type="InterPro" id="IPR027417">
    <property type="entry name" value="P-loop_NTPase"/>
</dbReference>
<dbReference type="eggNOG" id="COG1112">
    <property type="taxonomic scope" value="Bacteria"/>
</dbReference>
<organism evidence="4 5">
    <name type="scientific">Lachnospira eligens (strain ATCC 27750 / DSM 3376 / VPI C15-48 / C15-B4)</name>
    <name type="common">Eubacterium eligens</name>
    <dbReference type="NCBI Taxonomy" id="515620"/>
    <lineage>
        <taxon>Bacteria</taxon>
        <taxon>Bacillati</taxon>
        <taxon>Bacillota</taxon>
        <taxon>Clostridia</taxon>
        <taxon>Lachnospirales</taxon>
        <taxon>Lachnospiraceae</taxon>
        <taxon>Lachnospira</taxon>
    </lineage>
</organism>
<dbReference type="Pfam" id="PF13086">
    <property type="entry name" value="AAA_11"/>
    <property type="match status" value="1"/>
</dbReference>
<sequence>MNTVCRDIFRAIHEGKWLSIEYKNGKNEITKYWIGIVEIDPIKKSMIVQGLHLAQYTTRNLYVFIDSIQSSCVIEGSYFEPNQKLIDDINQNPVKYKRIFDNVANLKILNYLIDCNKMDSVPYKTDYALIDNFDGEWNGNYKLDETQFRQIVTKFQYKTHDEYANKTIKQLAINVLSINTPKGLYVLAYRKLRLDVAKHMLRQDDEITICMEFALEKNKTEAKFSVRKFLDADDYELLNDFDKNQELIKDKITKYNSHINGVDDMPYVIAIGRNVMVDLHKEYEAINKMYENNEVTIPIKAFFGELLKQVDRRKNYPITLLDKRINLDQLLAIHNAMKYPLAYIQGPPGTGKTNTIVNTMVTAFFNEKTVLFASYNNHPIDGVCDKLKAIKYRNKGAIPFPIIRLGNDRCVLEALNYIKELYEKTKDITIFDSTLEKNKDDKTKRTAELTKLLEKHEHKIELKEREEAIQKMIDVNNHLTFQTELQGVQLAEVKDKLSKIGDITDEQALKLVEQDEEVFKKYLYYTSAKYIQRLKEPKNQDLMAIVECEDERKKVQQFNSYIRQEENLKKFQRIFPIIATTSISAHKIGKPGTYFDMVIMDEASQGNIAMSLVPIIRGRSLMLVGDPQQLSPVILLNQTDNEKLKKIYGITSEYDYIKNSIYKTYLACDAVSEEILLSHHYRCNRKIISFNNKKYYNNKLVINSAGKSDTPLILKNITGETTHYKNTAPREAEEIIEYIKNNSDKSIGIITPFSNQKELINEMLKENKIDDVPCGTVHAFQGDEKDVVLFSLALTQQTNQGTYDWLKNNKELINVATSRAKDQLVILTDVNQLRRLHNDKDDDIYELVKYVNTNGESQVTARETSSRALGIKPYSTQTEAAFLTTLNHALNNVLNTNNRCVVQKEVSIAHVFQENTSYDDLFYTGRFDFVVYEKGYKGQDIPILAIELDGKEHRENSMVKARDEMKNKICKEHGFELIRVENSYARRYNYIKNILIQYFKSIR</sequence>
<dbReference type="STRING" id="515620.EUBELI_01746"/>
<feature type="domain" description="DNA2/NAM7 helicase helicase" evidence="2">
    <location>
        <begin position="325"/>
        <end position="635"/>
    </location>
</feature>
<dbReference type="GO" id="GO:0004386">
    <property type="term" value="F:helicase activity"/>
    <property type="evidence" value="ECO:0007669"/>
    <property type="project" value="InterPro"/>
</dbReference>
<dbReference type="Pfam" id="PF10881">
    <property type="entry name" value="DUF2726"/>
    <property type="match status" value="1"/>
</dbReference>
<proteinExistence type="predicted"/>
<dbReference type="RefSeq" id="WP_012739969.1">
    <property type="nucleotide sequence ID" value="NC_012778.1"/>
</dbReference>
<evidence type="ECO:0000259" key="2">
    <source>
        <dbReference type="Pfam" id="PF13086"/>
    </source>
</evidence>
<dbReference type="AlphaFoldDB" id="C4Z3E6"/>
<reference evidence="4 5" key="1">
    <citation type="journal article" date="2009" name="Proc. Natl. Acad. Sci. U.S.A.">
        <title>Characterizing a model human gut microbiota composed of members of its two dominant bacterial phyla.</title>
        <authorList>
            <person name="Mahowald M.A."/>
            <person name="Rey F.E."/>
            <person name="Seedorf H."/>
            <person name="Turnbaugh P.J."/>
            <person name="Fulton R.S."/>
            <person name="Wollam A."/>
            <person name="Shah N."/>
            <person name="Wang C."/>
            <person name="Magrini V."/>
            <person name="Wilson R.K."/>
            <person name="Cantarel B.L."/>
            <person name="Coutinho P.M."/>
            <person name="Henrissat B."/>
            <person name="Crock L.W."/>
            <person name="Russell A."/>
            <person name="Verberkmoes N.C."/>
            <person name="Hettich R.L."/>
            <person name="Gordon J.I."/>
        </authorList>
    </citation>
    <scope>NUCLEOTIDE SEQUENCE [LARGE SCALE GENOMIC DNA]</scope>
    <source>
        <strain evidence="5">ATCC 27750 / DSM 3376 / VPI C15-48 / C15-B4</strain>
    </source>
</reference>
<dbReference type="InterPro" id="IPR047187">
    <property type="entry name" value="SF1_C_Upf1"/>
</dbReference>
<dbReference type="Gene3D" id="3.40.50.300">
    <property type="entry name" value="P-loop containing nucleotide triphosphate hydrolases"/>
    <property type="match status" value="2"/>
</dbReference>
<dbReference type="InterPro" id="IPR041679">
    <property type="entry name" value="DNA2/NAM7-like_C"/>
</dbReference>
<feature type="domain" description="DNA2/NAM7 helicase-like C-terminal" evidence="3">
    <location>
        <begin position="661"/>
        <end position="829"/>
    </location>
</feature>
<accession>C4Z3E6</accession>
<dbReference type="KEGG" id="eel:EUBELI_01746"/>
<dbReference type="Proteomes" id="UP000001476">
    <property type="component" value="Chromosome"/>
</dbReference>
<dbReference type="HOGENOM" id="CLU_293363_0_0_9"/>
<dbReference type="GeneID" id="41356406"/>
<dbReference type="CDD" id="cd17934">
    <property type="entry name" value="DEXXQc_Upf1-like"/>
    <property type="match status" value="1"/>
</dbReference>
<protein>
    <recommendedName>
        <fullName evidence="6">DUF2726 domain-containing protein</fullName>
    </recommendedName>
</protein>
<dbReference type="SUPFAM" id="SSF52540">
    <property type="entry name" value="P-loop containing nucleoside triphosphate hydrolases"/>
    <property type="match status" value="1"/>
</dbReference>
<evidence type="ECO:0008006" key="6">
    <source>
        <dbReference type="Google" id="ProtNLM"/>
    </source>
</evidence>